<sequence length="112" mass="11555">MAGGTAVGSAGAGRCMPGQAACDLGQLLLRSWVTPCQLAEAVSYSFSAWPWLHSADKGSNASIYSRGRHVSHVSRGQHRGNAAAMRLRHGGSEIGLNSGCSAARRMGRGMGG</sequence>
<gene>
    <name evidence="1" type="ORF">HaLaN_29692</name>
</gene>
<proteinExistence type="predicted"/>
<dbReference type="Proteomes" id="UP000485058">
    <property type="component" value="Unassembled WGS sequence"/>
</dbReference>
<dbReference type="AlphaFoldDB" id="A0A6A0AFD7"/>
<keyword evidence="2" id="KW-1185">Reference proteome</keyword>
<organism evidence="1 2">
    <name type="scientific">Haematococcus lacustris</name>
    <name type="common">Green alga</name>
    <name type="synonym">Haematococcus pluvialis</name>
    <dbReference type="NCBI Taxonomy" id="44745"/>
    <lineage>
        <taxon>Eukaryota</taxon>
        <taxon>Viridiplantae</taxon>
        <taxon>Chlorophyta</taxon>
        <taxon>core chlorophytes</taxon>
        <taxon>Chlorophyceae</taxon>
        <taxon>CS clade</taxon>
        <taxon>Chlamydomonadales</taxon>
        <taxon>Haematococcaceae</taxon>
        <taxon>Haematococcus</taxon>
    </lineage>
</organism>
<protein>
    <submittedName>
        <fullName evidence="1">Uncharacterized protein</fullName>
    </submittedName>
</protein>
<evidence type="ECO:0000313" key="2">
    <source>
        <dbReference type="Proteomes" id="UP000485058"/>
    </source>
</evidence>
<name>A0A6A0AFD7_HAELA</name>
<dbReference type="EMBL" id="BLLF01005138">
    <property type="protein sequence ID" value="GFH30774.1"/>
    <property type="molecule type" value="Genomic_DNA"/>
</dbReference>
<evidence type="ECO:0000313" key="1">
    <source>
        <dbReference type="EMBL" id="GFH30774.1"/>
    </source>
</evidence>
<accession>A0A6A0AFD7</accession>
<reference evidence="1 2" key="1">
    <citation type="submission" date="2020-02" db="EMBL/GenBank/DDBJ databases">
        <title>Draft genome sequence of Haematococcus lacustris strain NIES-144.</title>
        <authorList>
            <person name="Morimoto D."/>
            <person name="Nakagawa S."/>
            <person name="Yoshida T."/>
            <person name="Sawayama S."/>
        </authorList>
    </citation>
    <scope>NUCLEOTIDE SEQUENCE [LARGE SCALE GENOMIC DNA]</scope>
    <source>
        <strain evidence="1 2">NIES-144</strain>
    </source>
</reference>
<comment type="caution">
    <text evidence="1">The sequence shown here is derived from an EMBL/GenBank/DDBJ whole genome shotgun (WGS) entry which is preliminary data.</text>
</comment>